<dbReference type="PANTHER" id="PTHR30137:SF15">
    <property type="entry name" value="BLL6902 PROTEIN"/>
    <property type="match status" value="1"/>
</dbReference>
<dbReference type="GO" id="GO:0016705">
    <property type="term" value="F:oxidoreductase activity, acting on paired donors, with incorporation or reduction of molecular oxygen"/>
    <property type="evidence" value="ECO:0007669"/>
    <property type="project" value="InterPro"/>
</dbReference>
<gene>
    <name evidence="2" type="ORF">EDD26_0832</name>
</gene>
<evidence type="ECO:0000313" key="2">
    <source>
        <dbReference type="EMBL" id="ROR65466.1"/>
    </source>
</evidence>
<sequence>MRKRIGFLSFGHYRDVPGSRVPTAGDSLRMHVELAVAAEEAGFDGAWVRVHHFDQSLATPYPLLAAMAARTSTLELGTGVIDLRYEQPIAMTELASATDLLSGGRLQLGISRGSPERATDGQERFGLGLAPGGSWSDEARARADRFRRALRGEPVARSERAVELGQGPDLPVEPRSPGLADRLWWGAGNHASGLWAAEHGYHLLSSTLLTQDDGRPFHVQQADQVRAYLEVHAGAGHGIRPRTAVTRSAFPIVSDDDRRYFGLADEQRDGTGRIEGGAVRGGPTYAGDPEHVARRLLADEAVQAADTVLFALPSQLGPDYNAHLFTSLAAVARELGWLED</sequence>
<comment type="caution">
    <text evidence="2">The sequence shown here is derived from an EMBL/GenBank/DDBJ whole genome shotgun (WGS) entry which is preliminary data.</text>
</comment>
<dbReference type="PANTHER" id="PTHR30137">
    <property type="entry name" value="LUCIFERASE-LIKE MONOOXYGENASE"/>
    <property type="match status" value="1"/>
</dbReference>
<keyword evidence="2" id="KW-0503">Monooxygenase</keyword>
<dbReference type="InterPro" id="IPR036661">
    <property type="entry name" value="Luciferase-like_sf"/>
</dbReference>
<dbReference type="SUPFAM" id="SSF51679">
    <property type="entry name" value="Bacterial luciferase-like"/>
    <property type="match status" value="1"/>
</dbReference>
<dbReference type="AlphaFoldDB" id="A0A3N2AR41"/>
<feature type="domain" description="Luciferase-like" evidence="1">
    <location>
        <begin position="21"/>
        <end position="303"/>
    </location>
</feature>
<organism evidence="2 3">
    <name type="scientific">Agrococcus jenensis</name>
    <dbReference type="NCBI Taxonomy" id="46353"/>
    <lineage>
        <taxon>Bacteria</taxon>
        <taxon>Bacillati</taxon>
        <taxon>Actinomycetota</taxon>
        <taxon>Actinomycetes</taxon>
        <taxon>Micrococcales</taxon>
        <taxon>Microbacteriaceae</taxon>
        <taxon>Agrococcus</taxon>
    </lineage>
</organism>
<protein>
    <submittedName>
        <fullName evidence="2">Alkanesulfonate monooxygenase SsuD/methylene tetrahydromethanopterin reductase-like flavin-dependent oxidoreductase (Luciferase family)</fullName>
    </submittedName>
</protein>
<proteinExistence type="predicted"/>
<accession>A0A3N2AR41</accession>
<dbReference type="Pfam" id="PF00296">
    <property type="entry name" value="Bac_luciferase"/>
    <property type="match status" value="1"/>
</dbReference>
<dbReference type="InterPro" id="IPR011251">
    <property type="entry name" value="Luciferase-like_dom"/>
</dbReference>
<dbReference type="RefSeq" id="WP_123696552.1">
    <property type="nucleotide sequence ID" value="NZ_RKHJ01000001.1"/>
</dbReference>
<dbReference type="OrthoDB" id="7903015at2"/>
<dbReference type="GO" id="GO:0005829">
    <property type="term" value="C:cytosol"/>
    <property type="evidence" value="ECO:0007669"/>
    <property type="project" value="TreeGrafter"/>
</dbReference>
<name>A0A3N2AR41_9MICO</name>
<dbReference type="Gene3D" id="3.20.20.30">
    <property type="entry name" value="Luciferase-like domain"/>
    <property type="match status" value="1"/>
</dbReference>
<dbReference type="EMBL" id="RKHJ01000001">
    <property type="protein sequence ID" value="ROR65466.1"/>
    <property type="molecule type" value="Genomic_DNA"/>
</dbReference>
<dbReference type="GO" id="GO:0004497">
    <property type="term" value="F:monooxygenase activity"/>
    <property type="evidence" value="ECO:0007669"/>
    <property type="project" value="UniProtKB-KW"/>
</dbReference>
<keyword evidence="2" id="KW-0560">Oxidoreductase</keyword>
<reference evidence="2 3" key="1">
    <citation type="submission" date="2018-11" db="EMBL/GenBank/DDBJ databases">
        <title>Sequencing the genomes of 1000 actinobacteria strains.</title>
        <authorList>
            <person name="Klenk H.-P."/>
        </authorList>
    </citation>
    <scope>NUCLEOTIDE SEQUENCE [LARGE SCALE GENOMIC DNA]</scope>
    <source>
        <strain evidence="2 3">DSM 9580</strain>
    </source>
</reference>
<dbReference type="InterPro" id="IPR050766">
    <property type="entry name" value="Bact_Lucif_Oxidored"/>
</dbReference>
<evidence type="ECO:0000259" key="1">
    <source>
        <dbReference type="Pfam" id="PF00296"/>
    </source>
</evidence>
<dbReference type="Proteomes" id="UP000275456">
    <property type="component" value="Unassembled WGS sequence"/>
</dbReference>
<evidence type="ECO:0000313" key="3">
    <source>
        <dbReference type="Proteomes" id="UP000275456"/>
    </source>
</evidence>
<keyword evidence="3" id="KW-1185">Reference proteome</keyword>